<protein>
    <submittedName>
        <fullName evidence="1">Uncharacterized protein</fullName>
    </submittedName>
</protein>
<dbReference type="Proteomes" id="UP000634136">
    <property type="component" value="Unassembled WGS sequence"/>
</dbReference>
<organism evidence="1 2">
    <name type="scientific">Senna tora</name>
    <dbReference type="NCBI Taxonomy" id="362788"/>
    <lineage>
        <taxon>Eukaryota</taxon>
        <taxon>Viridiplantae</taxon>
        <taxon>Streptophyta</taxon>
        <taxon>Embryophyta</taxon>
        <taxon>Tracheophyta</taxon>
        <taxon>Spermatophyta</taxon>
        <taxon>Magnoliopsida</taxon>
        <taxon>eudicotyledons</taxon>
        <taxon>Gunneridae</taxon>
        <taxon>Pentapetalae</taxon>
        <taxon>rosids</taxon>
        <taxon>fabids</taxon>
        <taxon>Fabales</taxon>
        <taxon>Fabaceae</taxon>
        <taxon>Caesalpinioideae</taxon>
        <taxon>Cassia clade</taxon>
        <taxon>Senna</taxon>
    </lineage>
</organism>
<reference evidence="1" key="1">
    <citation type="submission" date="2020-09" db="EMBL/GenBank/DDBJ databases">
        <title>Genome-Enabled Discovery of Anthraquinone Biosynthesis in Senna tora.</title>
        <authorList>
            <person name="Kang S.-H."/>
            <person name="Pandey R.P."/>
            <person name="Lee C.-M."/>
            <person name="Sim J.-S."/>
            <person name="Jeong J.-T."/>
            <person name="Choi B.-S."/>
            <person name="Jung M."/>
            <person name="Ginzburg D."/>
            <person name="Zhao K."/>
            <person name="Won S.Y."/>
            <person name="Oh T.-J."/>
            <person name="Yu Y."/>
            <person name="Kim N.-H."/>
            <person name="Lee O.R."/>
            <person name="Lee T.-H."/>
            <person name="Bashyal P."/>
            <person name="Kim T.-S."/>
            <person name="Lee W.-H."/>
            <person name="Kawkins C."/>
            <person name="Kim C.-K."/>
            <person name="Kim J.S."/>
            <person name="Ahn B.O."/>
            <person name="Rhee S.Y."/>
            <person name="Sohng J.K."/>
        </authorList>
    </citation>
    <scope>NUCLEOTIDE SEQUENCE</scope>
    <source>
        <tissue evidence="1">Leaf</tissue>
    </source>
</reference>
<dbReference type="EMBL" id="JAAIUW010000002">
    <property type="protein sequence ID" value="KAF7841905.1"/>
    <property type="molecule type" value="Genomic_DNA"/>
</dbReference>
<dbReference type="AlphaFoldDB" id="A0A835CJ49"/>
<evidence type="ECO:0000313" key="1">
    <source>
        <dbReference type="EMBL" id="KAF7841905.1"/>
    </source>
</evidence>
<accession>A0A835CJ49</accession>
<proteinExistence type="predicted"/>
<sequence length="61" mass="6516">MSWRNCAGTGAIARRHCPGTPGAPKLAVFNGIVASRLNGFECSEDESTLVGVLFENFFLLS</sequence>
<gene>
    <name evidence="1" type="ORF">G2W53_004203</name>
</gene>
<evidence type="ECO:0000313" key="2">
    <source>
        <dbReference type="Proteomes" id="UP000634136"/>
    </source>
</evidence>
<name>A0A835CJ49_9FABA</name>
<keyword evidence="2" id="KW-1185">Reference proteome</keyword>
<comment type="caution">
    <text evidence="1">The sequence shown here is derived from an EMBL/GenBank/DDBJ whole genome shotgun (WGS) entry which is preliminary data.</text>
</comment>